<keyword evidence="2" id="KW-0472">Membrane</keyword>
<evidence type="ECO:0000313" key="4">
    <source>
        <dbReference type="EnsemblPlants" id="LPERR12G05960.1"/>
    </source>
</evidence>
<proteinExistence type="predicted"/>
<feature type="domain" description="KIB1-4 beta-propeller" evidence="3">
    <location>
        <begin position="105"/>
        <end position="361"/>
    </location>
</feature>
<evidence type="ECO:0000256" key="1">
    <source>
        <dbReference type="SAM" id="MobiDB-lite"/>
    </source>
</evidence>
<reference evidence="4" key="3">
    <citation type="submission" date="2015-04" db="UniProtKB">
        <authorList>
            <consortium name="EnsemblPlants"/>
        </authorList>
    </citation>
    <scope>IDENTIFICATION</scope>
</reference>
<feature type="transmembrane region" description="Helical" evidence="2">
    <location>
        <begin position="462"/>
        <end position="481"/>
    </location>
</feature>
<feature type="region of interest" description="Disordered" evidence="1">
    <location>
        <begin position="1"/>
        <end position="21"/>
    </location>
</feature>
<evidence type="ECO:0000259" key="3">
    <source>
        <dbReference type="Pfam" id="PF03478"/>
    </source>
</evidence>
<dbReference type="Gramene" id="LPERR12G05960.1">
    <property type="protein sequence ID" value="LPERR12G05960.1"/>
    <property type="gene ID" value="LPERR12G05960"/>
</dbReference>
<organism evidence="4 5">
    <name type="scientific">Leersia perrieri</name>
    <dbReference type="NCBI Taxonomy" id="77586"/>
    <lineage>
        <taxon>Eukaryota</taxon>
        <taxon>Viridiplantae</taxon>
        <taxon>Streptophyta</taxon>
        <taxon>Embryophyta</taxon>
        <taxon>Tracheophyta</taxon>
        <taxon>Spermatophyta</taxon>
        <taxon>Magnoliopsida</taxon>
        <taxon>Liliopsida</taxon>
        <taxon>Poales</taxon>
        <taxon>Poaceae</taxon>
        <taxon>BOP clade</taxon>
        <taxon>Oryzoideae</taxon>
        <taxon>Oryzeae</taxon>
        <taxon>Oryzinae</taxon>
        <taxon>Leersia</taxon>
    </lineage>
</organism>
<evidence type="ECO:0000256" key="2">
    <source>
        <dbReference type="SAM" id="Phobius"/>
    </source>
</evidence>
<dbReference type="InterPro" id="IPR005174">
    <property type="entry name" value="KIB1-4_b-propeller"/>
</dbReference>
<reference evidence="5" key="2">
    <citation type="submission" date="2013-12" db="EMBL/GenBank/DDBJ databases">
        <authorList>
            <person name="Yu Y."/>
            <person name="Lee S."/>
            <person name="de Baynast K."/>
            <person name="Wissotski M."/>
            <person name="Liu L."/>
            <person name="Talag J."/>
            <person name="Goicoechea J."/>
            <person name="Angelova A."/>
            <person name="Jetty R."/>
            <person name="Kudrna D."/>
            <person name="Golser W."/>
            <person name="Rivera L."/>
            <person name="Zhang J."/>
            <person name="Wing R."/>
        </authorList>
    </citation>
    <scope>NUCLEOTIDE SEQUENCE</scope>
</reference>
<reference evidence="4 5" key="1">
    <citation type="submission" date="2012-08" db="EMBL/GenBank/DDBJ databases">
        <title>Oryza genome evolution.</title>
        <authorList>
            <person name="Wing R.A."/>
        </authorList>
    </citation>
    <scope>NUCLEOTIDE SEQUENCE</scope>
</reference>
<keyword evidence="2" id="KW-0812">Transmembrane</keyword>
<keyword evidence="5" id="KW-1185">Reference proteome</keyword>
<evidence type="ECO:0000313" key="5">
    <source>
        <dbReference type="Proteomes" id="UP000032180"/>
    </source>
</evidence>
<accession>A0A0D9XY11</accession>
<dbReference type="PANTHER" id="PTHR33165:SF82">
    <property type="entry name" value="OS11G0231400 PROTEIN"/>
    <property type="match status" value="1"/>
</dbReference>
<dbReference type="EnsemblPlants" id="LPERR12G05960.1">
    <property type="protein sequence ID" value="LPERR12G05960.1"/>
    <property type="gene ID" value="LPERR12G05960"/>
</dbReference>
<keyword evidence="2" id="KW-1133">Transmembrane helix</keyword>
<dbReference type="eggNOG" id="ENOG502R7XK">
    <property type="taxonomic scope" value="Eukaryota"/>
</dbReference>
<sequence>MGNRRVALTRCSSSSKRRRGSSYWVPDLPEDVVNQIGWRVLAGDDGGILDFVRFRAVCRHWRYSTASPNGRGIADRRFHPRRWIMLPEGHNLHPGHGKLRGFIRFLNLTTGAIVRVHLPLFRDHCALDSVDGILLLQRDGDTAIRLLHPFTGDIAEFPPLDTLLPYVAHPLFMRNKWRCLRCVNAASISTTNDDNKTISLTMRLFGMVRVVFAAQGDKQWRLSTWPMQPDDHLSPLSFQGKIYVLRRLPNHGGDHQEILQIDPPQRTTTTMELSLPPPKLIAKCPAKSFHLVQCGEDIMVITLDFTHYPQMLVYRLSDLVLGIMVPVTCIGCDYSLFLGNRNLCVSSKAFPTIVGGTIVFYHNSECYLARYHIRSGTLSPKSDSDFIVRSKMSSPTGIIQHIYTCCFPSYWNKGHLASRREPNQWRVKRKWRHGVSLASGVIILFEHLLFFSSTTIRRSLQLIDILLIIGFFPNIKVICYLQS</sequence>
<dbReference type="AlphaFoldDB" id="A0A0D9XY11"/>
<feature type="transmembrane region" description="Helical" evidence="2">
    <location>
        <begin position="435"/>
        <end position="456"/>
    </location>
</feature>
<dbReference type="Proteomes" id="UP000032180">
    <property type="component" value="Chromosome 12"/>
</dbReference>
<dbReference type="STRING" id="77586.A0A0D9XY11"/>
<dbReference type="Pfam" id="PF03478">
    <property type="entry name" value="Beta-prop_KIB1-4"/>
    <property type="match status" value="1"/>
</dbReference>
<protein>
    <recommendedName>
        <fullName evidence="3">KIB1-4 beta-propeller domain-containing protein</fullName>
    </recommendedName>
</protein>
<dbReference type="HOGENOM" id="CLU_040241_2_0_1"/>
<dbReference type="PANTHER" id="PTHR33165">
    <property type="entry name" value="F-BOX DOMAIN CONTAINING PROTEIN-LIKE-RELATED"/>
    <property type="match status" value="1"/>
</dbReference>
<name>A0A0D9XY11_9ORYZ</name>